<dbReference type="InterPro" id="IPR037830">
    <property type="entry name" value="ZZZ3"/>
</dbReference>
<keyword evidence="3" id="KW-1185">Reference proteome</keyword>
<accession>A0A367L0S2</accession>
<organism evidence="2 3">
    <name type="scientific">Ophiocordyceps polyrhachis-furcata BCC 54312</name>
    <dbReference type="NCBI Taxonomy" id="1330021"/>
    <lineage>
        <taxon>Eukaryota</taxon>
        <taxon>Fungi</taxon>
        <taxon>Dikarya</taxon>
        <taxon>Ascomycota</taxon>
        <taxon>Pezizomycotina</taxon>
        <taxon>Sordariomycetes</taxon>
        <taxon>Hypocreomycetidae</taxon>
        <taxon>Hypocreales</taxon>
        <taxon>Ophiocordycipitaceae</taxon>
        <taxon>Ophiocordyceps</taxon>
    </lineage>
</organism>
<dbReference type="PANTHER" id="PTHR22705:SF0">
    <property type="entry name" value="ZZ-TYPE ZINC FINGER-CONTAINING PROTEIN 3"/>
    <property type="match status" value="1"/>
</dbReference>
<evidence type="ECO:0000313" key="3">
    <source>
        <dbReference type="Proteomes" id="UP000253664"/>
    </source>
</evidence>
<dbReference type="Proteomes" id="UP000253664">
    <property type="component" value="Unassembled WGS sequence"/>
</dbReference>
<dbReference type="EMBL" id="LKCN02000023">
    <property type="protein sequence ID" value="RCI07812.1"/>
    <property type="molecule type" value="Genomic_DNA"/>
</dbReference>
<dbReference type="AlphaFoldDB" id="A0A367L0S2"/>
<dbReference type="PANTHER" id="PTHR22705">
    <property type="entry name" value="ZINC FINGER, ZZ DOMAIN CONTAINING 3"/>
    <property type="match status" value="1"/>
</dbReference>
<proteinExistence type="predicted"/>
<evidence type="ECO:0000256" key="1">
    <source>
        <dbReference type="SAM" id="MobiDB-lite"/>
    </source>
</evidence>
<protein>
    <submittedName>
        <fullName evidence="2">Uncharacterized protein</fullName>
    </submittedName>
</protein>
<reference evidence="2 3" key="1">
    <citation type="journal article" date="2015" name="BMC Genomics">
        <title>Insights from the genome of Ophiocordyceps polyrhachis-furcata to pathogenicity and host specificity in insect fungi.</title>
        <authorList>
            <person name="Wichadakul D."/>
            <person name="Kobmoo N."/>
            <person name="Ingsriswang S."/>
            <person name="Tangphatsornruang S."/>
            <person name="Chantasingh D."/>
            <person name="Luangsa-ard J.J."/>
            <person name="Eurwilaichitr L."/>
        </authorList>
    </citation>
    <scope>NUCLEOTIDE SEQUENCE [LARGE SCALE GENOMIC DNA]</scope>
    <source>
        <strain evidence="2 3">BCC 54312</strain>
    </source>
</reference>
<feature type="region of interest" description="Disordered" evidence="1">
    <location>
        <begin position="205"/>
        <end position="234"/>
    </location>
</feature>
<feature type="compositionally biased region" description="Pro residues" evidence="1">
    <location>
        <begin position="23"/>
        <end position="36"/>
    </location>
</feature>
<sequence>MPPPPPMPLSLAVPWADDEAGVVPPPPVSPITPTLPPAHLSDVTPQQPLPSPVSRLPVYTHAKQPDQVAAQPPPPPEPIDFDTNPDVLALKSAISVLQVQKKRAAADIHSLSSARDAALDDADAFVRDLAAGNVNASNAADVDNAKPWTSLPCPQDVVRCPPINWSQYAVVGDSLDKLHAEEVRRPSQGIPATVGPDGSYEFKGVEGPRETYPGVATPFAPGKDRIERKPKAKR</sequence>
<dbReference type="OrthoDB" id="20473at2759"/>
<gene>
    <name evidence="2" type="ORF">L249_5790</name>
</gene>
<comment type="caution">
    <text evidence="2">The sequence shown here is derived from an EMBL/GenBank/DDBJ whole genome shotgun (WGS) entry which is preliminary data.</text>
</comment>
<feature type="region of interest" description="Disordered" evidence="1">
    <location>
        <begin position="17"/>
        <end position="84"/>
    </location>
</feature>
<name>A0A367L0S2_9HYPO</name>
<evidence type="ECO:0000313" key="2">
    <source>
        <dbReference type="EMBL" id="RCI07812.1"/>
    </source>
</evidence>
<feature type="compositionally biased region" description="Basic and acidic residues" evidence="1">
    <location>
        <begin position="222"/>
        <end position="234"/>
    </location>
</feature>